<dbReference type="AlphaFoldDB" id="A0A1Y2F049"/>
<dbReference type="PANTHER" id="PTHR21354:SF0">
    <property type="entry name" value="ZINC FINGER PROTEIN 511"/>
    <property type="match status" value="1"/>
</dbReference>
<dbReference type="InterPro" id="IPR039258">
    <property type="entry name" value="ZNF511"/>
</dbReference>
<feature type="compositionally biased region" description="Basic and acidic residues" evidence="1">
    <location>
        <begin position="192"/>
        <end position="236"/>
    </location>
</feature>
<dbReference type="InParanoid" id="A0A1Y2F049"/>
<name>A0A1Y2F049_9BASI</name>
<accession>A0A1Y2F049</accession>
<sequence>MDRTKRSRSLSSSSCGSSIVSTSSVPAPEAKMYRSSSPNRATESCTCHLPPSCSHTPTTFSTPTLLLAHQTTFHSLVCRATSYTIDFVSNRALTRDKGKGREQECGRVFPDLRTLECHERECHDPLERARMERGEKIFACLSPLCPLFFSTPKARRLHLIDKHQYPKTYFFSVVLYGVEDVLNKPGGGMLRGEWRERDESRRKEVKAEKERREEREKLGLGREKEGKSEEKEKDDSDLMMEALTEGLRTTSIGMVPRAVRQKQKEKEKGERMVL</sequence>
<feature type="compositionally biased region" description="Low complexity" evidence="1">
    <location>
        <begin position="9"/>
        <end position="24"/>
    </location>
</feature>
<dbReference type="PANTHER" id="PTHR21354">
    <property type="entry name" value="ZINC FINGER PROTEIN 511"/>
    <property type="match status" value="1"/>
</dbReference>
<comment type="caution">
    <text evidence="2">The sequence shown here is derived from an EMBL/GenBank/DDBJ whole genome shotgun (WGS) entry which is preliminary data.</text>
</comment>
<dbReference type="STRING" id="106004.A0A1Y2F049"/>
<evidence type="ECO:0000256" key="1">
    <source>
        <dbReference type="SAM" id="MobiDB-lite"/>
    </source>
</evidence>
<feature type="compositionally biased region" description="Basic and acidic residues" evidence="1">
    <location>
        <begin position="262"/>
        <end position="274"/>
    </location>
</feature>
<evidence type="ECO:0000313" key="2">
    <source>
        <dbReference type="EMBL" id="ORY77262.1"/>
    </source>
</evidence>
<reference evidence="2 3" key="1">
    <citation type="submission" date="2016-07" db="EMBL/GenBank/DDBJ databases">
        <title>Pervasive Adenine N6-methylation of Active Genes in Fungi.</title>
        <authorList>
            <consortium name="DOE Joint Genome Institute"/>
            <person name="Mondo S.J."/>
            <person name="Dannebaum R.O."/>
            <person name="Kuo R.C."/>
            <person name="Labutti K."/>
            <person name="Haridas S."/>
            <person name="Kuo A."/>
            <person name="Salamov A."/>
            <person name="Ahrendt S.R."/>
            <person name="Lipzen A."/>
            <person name="Sullivan W."/>
            <person name="Andreopoulos W.B."/>
            <person name="Clum A."/>
            <person name="Lindquist E."/>
            <person name="Daum C."/>
            <person name="Ramamoorthy G.K."/>
            <person name="Gryganskyi A."/>
            <person name="Culley D."/>
            <person name="Magnuson J.K."/>
            <person name="James T.Y."/>
            <person name="O'Malley M.A."/>
            <person name="Stajich J.E."/>
            <person name="Spatafora J.W."/>
            <person name="Visel A."/>
            <person name="Grigoriev I.V."/>
        </authorList>
    </citation>
    <scope>NUCLEOTIDE SEQUENCE [LARGE SCALE GENOMIC DNA]</scope>
    <source>
        <strain evidence="2 3">62-1032</strain>
    </source>
</reference>
<feature type="region of interest" description="Disordered" evidence="1">
    <location>
        <begin position="1"/>
        <end position="36"/>
    </location>
</feature>
<dbReference type="OrthoDB" id="18440at2759"/>
<proteinExistence type="predicted"/>
<dbReference type="Proteomes" id="UP000193467">
    <property type="component" value="Unassembled WGS sequence"/>
</dbReference>
<feature type="region of interest" description="Disordered" evidence="1">
    <location>
        <begin position="187"/>
        <end position="274"/>
    </location>
</feature>
<evidence type="ECO:0000313" key="3">
    <source>
        <dbReference type="Proteomes" id="UP000193467"/>
    </source>
</evidence>
<keyword evidence="3" id="KW-1185">Reference proteome</keyword>
<protein>
    <recommendedName>
        <fullName evidence="4">C2H2-type domain-containing protein</fullName>
    </recommendedName>
</protein>
<evidence type="ECO:0008006" key="4">
    <source>
        <dbReference type="Google" id="ProtNLM"/>
    </source>
</evidence>
<gene>
    <name evidence="2" type="ORF">BCR35DRAFT_280194</name>
</gene>
<organism evidence="2 3">
    <name type="scientific">Leucosporidium creatinivorum</name>
    <dbReference type="NCBI Taxonomy" id="106004"/>
    <lineage>
        <taxon>Eukaryota</taxon>
        <taxon>Fungi</taxon>
        <taxon>Dikarya</taxon>
        <taxon>Basidiomycota</taxon>
        <taxon>Pucciniomycotina</taxon>
        <taxon>Microbotryomycetes</taxon>
        <taxon>Leucosporidiales</taxon>
        <taxon>Leucosporidium</taxon>
    </lineage>
</organism>
<dbReference type="EMBL" id="MCGR01000032">
    <property type="protein sequence ID" value="ORY77262.1"/>
    <property type="molecule type" value="Genomic_DNA"/>
</dbReference>